<organism evidence="1 2">
    <name type="scientific">Pseudomonas asturiensis</name>
    <dbReference type="NCBI Taxonomy" id="1190415"/>
    <lineage>
        <taxon>Bacteria</taxon>
        <taxon>Pseudomonadati</taxon>
        <taxon>Pseudomonadota</taxon>
        <taxon>Gammaproteobacteria</taxon>
        <taxon>Pseudomonadales</taxon>
        <taxon>Pseudomonadaceae</taxon>
        <taxon>Pseudomonas</taxon>
    </lineage>
</organism>
<accession>A0ABX6HHK3</accession>
<name>A0ABX6HHK3_9PSED</name>
<proteinExistence type="predicted"/>
<protein>
    <recommendedName>
        <fullName evidence="3">HNH endonuclease</fullName>
    </recommendedName>
</protein>
<evidence type="ECO:0008006" key="3">
    <source>
        <dbReference type="Google" id="ProtNLM"/>
    </source>
</evidence>
<dbReference type="EMBL" id="CP047265">
    <property type="protein sequence ID" value="QHF05095.1"/>
    <property type="molecule type" value="Genomic_DNA"/>
</dbReference>
<dbReference type="Proteomes" id="UP000464644">
    <property type="component" value="Chromosome"/>
</dbReference>
<sequence length="310" mass="35933">MVVIISIQDVWSTAVADHARFLEETIDKGLEKLSNTFIERAVSKFVLDNKYRIIYGHSADLAQCIEKFSEAFPGVLIRECAVDIVGKIFDYESFSAKSKKPWTAYHLCLQARYKVCCYCHLVDTGTCLPDEETKGYRPPIDHYYGKAEYPFLSLSLFNFIPCCEKCNGRQMKGDIDFSQKLHLNPLVDEESIEFFLGPALEVEDKLAEFASFALPRECYQLDLHSVRNHEISLASIKTFQLKRRYRAYSNQAYYLAKKLRGSVSRLQFHRSELDFRTEIEDYLEFKPEEYKSVPYGKVRMCLAKQFGAEE</sequence>
<evidence type="ECO:0000313" key="2">
    <source>
        <dbReference type="Proteomes" id="UP000464644"/>
    </source>
</evidence>
<evidence type="ECO:0000313" key="1">
    <source>
        <dbReference type="EMBL" id="QHF05095.1"/>
    </source>
</evidence>
<dbReference type="RefSeq" id="WP_024685808.1">
    <property type="nucleotide sequence ID" value="NZ_CP047265.1"/>
</dbReference>
<keyword evidence="2" id="KW-1185">Reference proteome</keyword>
<gene>
    <name evidence="1" type="ORF">N015_22885</name>
</gene>
<reference evidence="1 2" key="1">
    <citation type="journal article" date="2014" name="Genome Announc.">
        <title>Draft Genome Sequences of a Phylogenetically Diverse Suite of Pseudomonas syringae Strains from Multiple Source Populations.</title>
        <authorList>
            <person name="Baltrus D.A."/>
            <person name="Yourstone S."/>
            <person name="Lind A."/>
            <person name="Guilbaud C."/>
            <person name="Sands D.C."/>
            <person name="Jones C.D."/>
            <person name="Morris C.E."/>
            <person name="Dangl J.L."/>
        </authorList>
    </citation>
    <scope>NUCLEOTIDE SEQUENCE [LARGE SCALE GENOMIC DNA]</scope>
    <source>
        <strain evidence="1 2">CC1524</strain>
    </source>
</reference>